<dbReference type="EMBL" id="RCOS01000109">
    <property type="protein sequence ID" value="RSN73805.1"/>
    <property type="molecule type" value="Genomic_DNA"/>
</dbReference>
<proteinExistence type="inferred from homology"/>
<comment type="similarity">
    <text evidence="2 12">Belongs to the UppP family.</text>
</comment>
<keyword evidence="7 12" id="KW-0378">Hydrolase</keyword>
<dbReference type="PANTHER" id="PTHR30622">
    <property type="entry name" value="UNDECAPRENYL-DIPHOSPHATASE"/>
    <property type="match status" value="1"/>
</dbReference>
<dbReference type="EC" id="3.6.1.27" evidence="3 12"/>
<comment type="catalytic activity">
    <reaction evidence="11 12">
        <text>di-trans,octa-cis-undecaprenyl diphosphate + H2O = di-trans,octa-cis-undecaprenyl phosphate + phosphate + H(+)</text>
        <dbReference type="Rhea" id="RHEA:28094"/>
        <dbReference type="ChEBI" id="CHEBI:15377"/>
        <dbReference type="ChEBI" id="CHEBI:15378"/>
        <dbReference type="ChEBI" id="CHEBI:43474"/>
        <dbReference type="ChEBI" id="CHEBI:58405"/>
        <dbReference type="ChEBI" id="CHEBI:60392"/>
        <dbReference type="EC" id="3.6.1.27"/>
    </reaction>
</comment>
<evidence type="ECO:0000313" key="15">
    <source>
        <dbReference type="Proteomes" id="UP000277582"/>
    </source>
</evidence>
<reference evidence="14 16" key="2">
    <citation type="journal article" date="2019" name="Nat. Microbiol.">
        <title>Wide diversity of methane and short-chain alkane metabolisms in uncultured archaea.</title>
        <authorList>
            <person name="Borrel G."/>
            <person name="Adam P.S."/>
            <person name="McKay L.J."/>
            <person name="Chen L.X."/>
            <person name="Sierra-Garcia I.N."/>
            <person name="Sieber C.M."/>
            <person name="Letourneur Q."/>
            <person name="Ghozlane A."/>
            <person name="Andersen G.L."/>
            <person name="Li W.J."/>
            <person name="Hallam S.J."/>
            <person name="Muyzer G."/>
            <person name="de Oliveira V.M."/>
            <person name="Inskeep W.P."/>
            <person name="Banfield J.F."/>
            <person name="Gribaldo S."/>
        </authorList>
    </citation>
    <scope>NUCLEOTIDE SEQUENCE [LARGE SCALE GENOMIC DNA]</scope>
    <source>
        <strain evidence="14">NM4</strain>
    </source>
</reference>
<dbReference type="AlphaFoldDB" id="A0A429GJ62"/>
<evidence type="ECO:0000313" key="16">
    <source>
        <dbReference type="Proteomes" id="UP000316217"/>
    </source>
</evidence>
<feature type="transmembrane region" description="Helical" evidence="12">
    <location>
        <begin position="186"/>
        <end position="207"/>
    </location>
</feature>
<comment type="function">
    <text evidence="12">Catalyzes the dephosphorylation of undecaprenyl diphosphate (UPP).</text>
</comment>
<dbReference type="Pfam" id="PF02673">
    <property type="entry name" value="BacA"/>
    <property type="match status" value="1"/>
</dbReference>
<dbReference type="InterPro" id="IPR003824">
    <property type="entry name" value="UppP"/>
</dbReference>
<evidence type="ECO:0000256" key="1">
    <source>
        <dbReference type="ARBA" id="ARBA00004651"/>
    </source>
</evidence>
<evidence type="ECO:0000256" key="7">
    <source>
        <dbReference type="ARBA" id="ARBA00022801"/>
    </source>
</evidence>
<evidence type="ECO:0000313" key="13">
    <source>
        <dbReference type="EMBL" id="RSN73805.1"/>
    </source>
</evidence>
<evidence type="ECO:0000256" key="9">
    <source>
        <dbReference type="ARBA" id="ARBA00023136"/>
    </source>
</evidence>
<feature type="transmembrane region" description="Helical" evidence="12">
    <location>
        <begin position="111"/>
        <end position="132"/>
    </location>
</feature>
<dbReference type="PANTHER" id="PTHR30622:SF2">
    <property type="entry name" value="UNDECAPRENYL-DIPHOSPHATASE"/>
    <property type="match status" value="1"/>
</dbReference>
<keyword evidence="15" id="KW-1185">Reference proteome</keyword>
<dbReference type="Proteomes" id="UP000316217">
    <property type="component" value="Unassembled WGS sequence"/>
</dbReference>
<sequence>MNPLIAALVLGIVQGISEWLPISSKTQIMIVSSLLLKLDISEAYSLGLFLESGSLLAAIIYFYREIREIILGIMGRSKKGLRMLLYLVIVTLTTGLVGVPLYLFVEENIKGFIIGIPMILLGIALLFDSLIIKISNKGGDKLFESTGIKHWLIVGISQGIAALPGISRSGMTTSAMLFMGLCAEEAFRLSFLALIPASAGASALTLLMGRSTYSAIGRIGYLGALVAMLISTLVSLAVIKSILRFARRSKVYRITFVLGIIAIISGALSLLTGS</sequence>
<name>A0A429GJ62_9CREN</name>
<dbReference type="GO" id="GO:0005886">
    <property type="term" value="C:plasma membrane"/>
    <property type="evidence" value="ECO:0007669"/>
    <property type="project" value="UniProtKB-SubCell"/>
</dbReference>
<feature type="transmembrane region" description="Helical" evidence="12">
    <location>
        <begin position="43"/>
        <end position="63"/>
    </location>
</feature>
<evidence type="ECO:0000256" key="4">
    <source>
        <dbReference type="ARBA" id="ARBA00021581"/>
    </source>
</evidence>
<keyword evidence="6 12" id="KW-0812">Transmembrane</keyword>
<feature type="transmembrane region" description="Helical" evidence="12">
    <location>
        <begin position="219"/>
        <end position="239"/>
    </location>
</feature>
<comment type="caution">
    <text evidence="13">The sequence shown here is derived from an EMBL/GenBank/DDBJ whole genome shotgun (WGS) entry which is preliminary data.</text>
</comment>
<dbReference type="RefSeq" id="WP_125671727.1">
    <property type="nucleotide sequence ID" value="NZ_RCOS01000109.1"/>
</dbReference>
<protein>
    <recommendedName>
        <fullName evidence="4 12">Undecaprenyl-diphosphatase</fullName>
        <ecNumber evidence="3 12">3.6.1.27</ecNumber>
    </recommendedName>
    <alternativeName>
        <fullName evidence="10 12">Undecaprenyl pyrophosphate phosphatase</fullName>
    </alternativeName>
</protein>
<dbReference type="GO" id="GO:0050380">
    <property type="term" value="F:undecaprenyl-diphosphatase activity"/>
    <property type="evidence" value="ECO:0007669"/>
    <property type="project" value="UniProtKB-UniRule"/>
</dbReference>
<dbReference type="OrthoDB" id="65864at2157"/>
<dbReference type="HAMAP" id="MF_01006">
    <property type="entry name" value="Undec_diphosphatase"/>
    <property type="match status" value="1"/>
</dbReference>
<evidence type="ECO:0000256" key="10">
    <source>
        <dbReference type="ARBA" id="ARBA00032707"/>
    </source>
</evidence>
<accession>A0A429GJ62</accession>
<evidence type="ECO:0000256" key="6">
    <source>
        <dbReference type="ARBA" id="ARBA00022692"/>
    </source>
</evidence>
<evidence type="ECO:0000313" key="14">
    <source>
        <dbReference type="EMBL" id="RZN62027.1"/>
    </source>
</evidence>
<dbReference type="Proteomes" id="UP000277582">
    <property type="component" value="Unassembled WGS sequence"/>
</dbReference>
<evidence type="ECO:0000256" key="2">
    <source>
        <dbReference type="ARBA" id="ARBA00010621"/>
    </source>
</evidence>
<evidence type="ECO:0000256" key="11">
    <source>
        <dbReference type="ARBA" id="ARBA00047594"/>
    </source>
</evidence>
<gene>
    <name evidence="12" type="primary">uppP</name>
    <name evidence="13" type="ORF">D6D85_09370</name>
    <name evidence="14" type="ORF">EF810_03825</name>
</gene>
<keyword evidence="9 12" id="KW-0472">Membrane</keyword>
<keyword evidence="5 12" id="KW-1003">Cell membrane</keyword>
<organism evidence="13 15">
    <name type="scientific">Candidatus Methanodesulfokora washburnensis</name>
    <dbReference type="NCBI Taxonomy" id="2478471"/>
    <lineage>
        <taxon>Archaea</taxon>
        <taxon>Thermoproteota</taxon>
        <taxon>Candidatus Korarchaeia</taxon>
        <taxon>Candidatus Korarchaeia incertae sedis</taxon>
        <taxon>Candidatus Methanodesulfokora</taxon>
    </lineage>
</organism>
<evidence type="ECO:0000256" key="5">
    <source>
        <dbReference type="ARBA" id="ARBA00022475"/>
    </source>
</evidence>
<feature type="transmembrane region" description="Helical" evidence="12">
    <location>
        <begin position="84"/>
        <end position="105"/>
    </location>
</feature>
<evidence type="ECO:0000256" key="12">
    <source>
        <dbReference type="HAMAP-Rule" id="MF_01006"/>
    </source>
</evidence>
<feature type="transmembrane region" description="Helical" evidence="12">
    <location>
        <begin position="251"/>
        <end position="271"/>
    </location>
</feature>
<comment type="subcellular location">
    <subcellularLocation>
        <location evidence="1 12">Cell membrane</location>
        <topology evidence="1 12">Multi-pass membrane protein</topology>
    </subcellularLocation>
</comment>
<keyword evidence="8 12" id="KW-1133">Transmembrane helix</keyword>
<reference evidence="13 15" key="1">
    <citation type="submission" date="2018-10" db="EMBL/GenBank/DDBJ databases">
        <title>Co-occurring genomic capacity for anaerobic methane metabolism and dissimilatory sulfite reduction discovered in the Korarchaeota.</title>
        <authorList>
            <person name="Mckay L.J."/>
            <person name="Dlakic M."/>
            <person name="Fields M.W."/>
            <person name="Delmont T.O."/>
            <person name="Eren A.M."/>
            <person name="Jay Z.J."/>
            <person name="Klingelsmith K.B."/>
            <person name="Rusch D.B."/>
            <person name="Inskeep W.P."/>
        </authorList>
    </citation>
    <scope>NUCLEOTIDE SEQUENCE [LARGE SCALE GENOMIC DNA]</scope>
    <source>
        <strain evidence="13 15">MDKW</strain>
    </source>
</reference>
<dbReference type="EMBL" id="RXII01000058">
    <property type="protein sequence ID" value="RZN62027.1"/>
    <property type="molecule type" value="Genomic_DNA"/>
</dbReference>
<evidence type="ECO:0000256" key="8">
    <source>
        <dbReference type="ARBA" id="ARBA00022989"/>
    </source>
</evidence>
<evidence type="ECO:0000256" key="3">
    <source>
        <dbReference type="ARBA" id="ARBA00012374"/>
    </source>
</evidence>